<feature type="binding site" description="axial binding residue" evidence="8">
    <location>
        <position position="455"/>
    </location>
    <ligand>
        <name>heme</name>
        <dbReference type="ChEBI" id="CHEBI:30413"/>
    </ligand>
    <ligandPart>
        <name>Fe</name>
        <dbReference type="ChEBI" id="CHEBI:18248"/>
    </ligandPart>
</feature>
<organism evidence="10">
    <name type="scientific">Selaginella moellendorffii</name>
    <name type="common">Spikemoss</name>
    <dbReference type="NCBI Taxonomy" id="88036"/>
    <lineage>
        <taxon>Eukaryota</taxon>
        <taxon>Viridiplantae</taxon>
        <taxon>Streptophyta</taxon>
        <taxon>Embryophyta</taxon>
        <taxon>Tracheophyta</taxon>
        <taxon>Lycopodiopsida</taxon>
        <taxon>Selaginellales</taxon>
        <taxon>Selaginellaceae</taxon>
        <taxon>Selaginella</taxon>
    </lineage>
</organism>
<dbReference type="InterPro" id="IPR036396">
    <property type="entry name" value="Cyt_P450_sf"/>
</dbReference>
<evidence type="ECO:0000256" key="1">
    <source>
        <dbReference type="ARBA" id="ARBA00001971"/>
    </source>
</evidence>
<dbReference type="SUPFAM" id="SSF48264">
    <property type="entry name" value="Cytochrome P450"/>
    <property type="match status" value="1"/>
</dbReference>
<keyword evidence="7 9" id="KW-0503">Monooxygenase</keyword>
<dbReference type="Pfam" id="PF00067">
    <property type="entry name" value="p450"/>
    <property type="match status" value="1"/>
</dbReference>
<dbReference type="InterPro" id="IPR001128">
    <property type="entry name" value="Cyt_P450"/>
</dbReference>
<sequence>MALIIAVFFVIVVTILIYLQWPAWKLSKIPAAPYISGLGHLPLMAKYQAGVFIKLAKQLGPIYRFQLGRQPIVFVASADLCQEIAIRKFKVFPNRVILPYMKESWIHLHGLFMTKAPDWARMRNILLPTFHTEKLSAYVPLMERVMGQVVEILDKHANAGEDVNMTQLLQRMALDVIGESAFGTGFKLVKPSWADGRSEDKDMVNAVLNSLDTLTMSEKAPVSTFAGLFFPFLQHPIREIMKRIPGTGDWNQYTGNLLLEAQMRALLERREAEMRDGVVRSDALSLLLDARAKSQEMRELLTDERVLALAYELMMAGSESTGTNLCYTLYFIAAHPEVASKMVKEIDELAPLGSTVAFEDVDKFKYVDQVIKESMRMITFSPVVAREAMEDIKVVGYHIPKGTWVWLVINALAQDEEDFPEPHLFRPERFDPDCAEAKKRHPYAHSPFGIGPRMCIGYKLAYLEMKLALIHFYQRYTFEHSPAMENPLAVRLSIVVRPIHGVKLRVRKREIC</sequence>
<comment type="cofactor">
    <cofactor evidence="1 8">
        <name>heme</name>
        <dbReference type="ChEBI" id="CHEBI:30413"/>
    </cofactor>
</comment>
<dbReference type="PRINTS" id="PR00385">
    <property type="entry name" value="P450"/>
</dbReference>
<dbReference type="EMBL" id="LC314646">
    <property type="protein sequence ID" value="BBA85738.1"/>
    <property type="molecule type" value="mRNA"/>
</dbReference>
<dbReference type="GO" id="GO:0004497">
    <property type="term" value="F:monooxygenase activity"/>
    <property type="evidence" value="ECO:0007669"/>
    <property type="project" value="UniProtKB-KW"/>
</dbReference>
<keyword evidence="5 9" id="KW-0560">Oxidoreductase</keyword>
<protein>
    <submittedName>
        <fullName evidence="10">Cytochrome P450 CYP711A</fullName>
    </submittedName>
</protein>
<dbReference type="GO" id="GO:0005506">
    <property type="term" value="F:iron ion binding"/>
    <property type="evidence" value="ECO:0007669"/>
    <property type="project" value="InterPro"/>
</dbReference>
<gene>
    <name evidence="10" type="primary">SmMAX1b</name>
</gene>
<keyword evidence="6 8" id="KW-0408">Iron</keyword>
<evidence type="ECO:0000256" key="3">
    <source>
        <dbReference type="ARBA" id="ARBA00022617"/>
    </source>
</evidence>
<proteinExistence type="evidence at transcript level"/>
<dbReference type="GO" id="GO:0016705">
    <property type="term" value="F:oxidoreductase activity, acting on paired donors, with incorporation or reduction of molecular oxygen"/>
    <property type="evidence" value="ECO:0007669"/>
    <property type="project" value="InterPro"/>
</dbReference>
<evidence type="ECO:0000256" key="4">
    <source>
        <dbReference type="ARBA" id="ARBA00022723"/>
    </source>
</evidence>
<evidence type="ECO:0000256" key="9">
    <source>
        <dbReference type="RuleBase" id="RU000461"/>
    </source>
</evidence>
<dbReference type="InterPro" id="IPR002401">
    <property type="entry name" value="Cyt_P450_E_grp-I"/>
</dbReference>
<comment type="similarity">
    <text evidence="2 9">Belongs to the cytochrome P450 family.</text>
</comment>
<dbReference type="Gene3D" id="1.10.630.10">
    <property type="entry name" value="Cytochrome P450"/>
    <property type="match status" value="1"/>
</dbReference>
<name>A0A2Z5T5N3_SELML</name>
<keyword evidence="3 8" id="KW-0349">Heme</keyword>
<accession>A0A2Z5T5N3</accession>
<evidence type="ECO:0000256" key="5">
    <source>
        <dbReference type="ARBA" id="ARBA00023002"/>
    </source>
</evidence>
<dbReference type="GO" id="GO:0020037">
    <property type="term" value="F:heme binding"/>
    <property type="evidence" value="ECO:0007669"/>
    <property type="project" value="InterPro"/>
</dbReference>
<dbReference type="PROSITE" id="PS00086">
    <property type="entry name" value="CYTOCHROME_P450"/>
    <property type="match status" value="1"/>
</dbReference>
<dbReference type="InterPro" id="IPR017972">
    <property type="entry name" value="Cyt_P450_CS"/>
</dbReference>
<dbReference type="PANTHER" id="PTHR24301:SF2">
    <property type="entry name" value="THROMBOXANE-A SYNTHASE"/>
    <property type="match status" value="1"/>
</dbReference>
<evidence type="ECO:0000256" key="7">
    <source>
        <dbReference type="ARBA" id="ARBA00023033"/>
    </source>
</evidence>
<evidence type="ECO:0000256" key="8">
    <source>
        <dbReference type="PIRSR" id="PIRSR602401-1"/>
    </source>
</evidence>
<evidence type="ECO:0000313" key="10">
    <source>
        <dbReference type="EMBL" id="BBA85738.1"/>
    </source>
</evidence>
<dbReference type="FunFam" id="1.10.630.10:FF:000182">
    <property type="entry name" value="Cytochrome P450 3A4"/>
    <property type="match status" value="1"/>
</dbReference>
<evidence type="ECO:0000256" key="2">
    <source>
        <dbReference type="ARBA" id="ARBA00010617"/>
    </source>
</evidence>
<dbReference type="PRINTS" id="PR00463">
    <property type="entry name" value="EP450I"/>
</dbReference>
<dbReference type="AlphaFoldDB" id="A0A2Z5T5N3"/>
<reference evidence="10" key="1">
    <citation type="submission" date="2017-07" db="EMBL/GenBank/DDBJ databases">
        <title>MAX1 (CYP711A) homolog in Selaginella moellendorffii.</title>
        <authorList>
            <person name="Nomura T."/>
        </authorList>
    </citation>
    <scope>NUCLEOTIDE SEQUENCE</scope>
</reference>
<dbReference type="PANTHER" id="PTHR24301">
    <property type="entry name" value="THROMBOXANE-A SYNTHASE"/>
    <property type="match status" value="1"/>
</dbReference>
<keyword evidence="4 8" id="KW-0479">Metal-binding</keyword>
<evidence type="ECO:0000256" key="6">
    <source>
        <dbReference type="ARBA" id="ARBA00023004"/>
    </source>
</evidence>